<gene>
    <name evidence="2" type="ORF">LCGC14_2848600</name>
</gene>
<accession>A0A0F8Y9A4</accession>
<proteinExistence type="predicted"/>
<organism evidence="2">
    <name type="scientific">marine sediment metagenome</name>
    <dbReference type="NCBI Taxonomy" id="412755"/>
    <lineage>
        <taxon>unclassified sequences</taxon>
        <taxon>metagenomes</taxon>
        <taxon>ecological metagenomes</taxon>
    </lineage>
</organism>
<name>A0A0F8Y9A4_9ZZZZ</name>
<feature type="region of interest" description="Disordered" evidence="1">
    <location>
        <begin position="23"/>
        <end position="74"/>
    </location>
</feature>
<feature type="non-terminal residue" evidence="2">
    <location>
        <position position="1"/>
    </location>
</feature>
<sequence>DEVTKAIDELGDISDAALEGSVEFFANPSTEESEEPEEEEEQEETAEEEAEAAGEEEAGAEEEPAEEGEDFTTL</sequence>
<evidence type="ECO:0000256" key="1">
    <source>
        <dbReference type="SAM" id="MobiDB-lite"/>
    </source>
</evidence>
<dbReference type="AlphaFoldDB" id="A0A0F8Y9A4"/>
<feature type="compositionally biased region" description="Acidic residues" evidence="1">
    <location>
        <begin position="31"/>
        <end position="74"/>
    </location>
</feature>
<reference evidence="2" key="1">
    <citation type="journal article" date="2015" name="Nature">
        <title>Complex archaea that bridge the gap between prokaryotes and eukaryotes.</title>
        <authorList>
            <person name="Spang A."/>
            <person name="Saw J.H."/>
            <person name="Jorgensen S.L."/>
            <person name="Zaremba-Niedzwiedzka K."/>
            <person name="Martijn J."/>
            <person name="Lind A.E."/>
            <person name="van Eijk R."/>
            <person name="Schleper C."/>
            <person name="Guy L."/>
            <person name="Ettema T.J."/>
        </authorList>
    </citation>
    <scope>NUCLEOTIDE SEQUENCE</scope>
</reference>
<protein>
    <submittedName>
        <fullName evidence="2">Uncharacterized protein</fullName>
    </submittedName>
</protein>
<evidence type="ECO:0000313" key="2">
    <source>
        <dbReference type="EMBL" id="KKK77933.1"/>
    </source>
</evidence>
<comment type="caution">
    <text evidence="2">The sequence shown here is derived from an EMBL/GenBank/DDBJ whole genome shotgun (WGS) entry which is preliminary data.</text>
</comment>
<dbReference type="EMBL" id="LAZR01054720">
    <property type="protein sequence ID" value="KKK77933.1"/>
    <property type="molecule type" value="Genomic_DNA"/>
</dbReference>